<dbReference type="GeneID" id="27352071"/>
<evidence type="ECO:0000313" key="1">
    <source>
        <dbReference type="EMBL" id="KIW21690.1"/>
    </source>
</evidence>
<evidence type="ECO:0000313" key="2">
    <source>
        <dbReference type="Proteomes" id="UP000054466"/>
    </source>
</evidence>
<dbReference type="OrthoDB" id="4347799at2759"/>
<dbReference type="EMBL" id="KN847313">
    <property type="protein sequence ID" value="KIW21690.1"/>
    <property type="molecule type" value="Genomic_DNA"/>
</dbReference>
<organism evidence="1 2">
    <name type="scientific">Cladophialophora immunda</name>
    <dbReference type="NCBI Taxonomy" id="569365"/>
    <lineage>
        <taxon>Eukaryota</taxon>
        <taxon>Fungi</taxon>
        <taxon>Dikarya</taxon>
        <taxon>Ascomycota</taxon>
        <taxon>Pezizomycotina</taxon>
        <taxon>Eurotiomycetes</taxon>
        <taxon>Chaetothyriomycetidae</taxon>
        <taxon>Chaetothyriales</taxon>
        <taxon>Herpotrichiellaceae</taxon>
        <taxon>Cladophialophora</taxon>
    </lineage>
</organism>
<evidence type="ECO:0008006" key="3">
    <source>
        <dbReference type="Google" id="ProtNLM"/>
    </source>
</evidence>
<dbReference type="AlphaFoldDB" id="A0A0D2BTE3"/>
<protein>
    <recommendedName>
        <fullName evidence="3">DUF659 domain-containing protein</fullName>
    </recommendedName>
</protein>
<proteinExistence type="predicted"/>
<dbReference type="RefSeq" id="XP_016241906.1">
    <property type="nucleotide sequence ID" value="XM_016400448.1"/>
</dbReference>
<dbReference type="InterPro" id="IPR012337">
    <property type="entry name" value="RNaseH-like_sf"/>
</dbReference>
<keyword evidence="2" id="KW-1185">Reference proteome</keyword>
<gene>
    <name evidence="1" type="ORF">PV07_12877</name>
</gene>
<name>A0A0D2BTE3_9EURO</name>
<accession>A0A0D2BTE3</accession>
<dbReference type="Proteomes" id="UP000054466">
    <property type="component" value="Unassembled WGS sequence"/>
</dbReference>
<sequence>MRDIWARLKEVDQLRHILTIPCDSHSLNLLVKDLCLKVPEFSEAIKDGNSVTSHFKRASKQLAGLREIQVQRDGKTSPLALAAETRWGSQYNLVAALLNNRSNLLEFGSQWDRELLRSETSRYVRSVLYNNDFWVTISQLERLLKPINMAITESQSERSHLGQVKERWLNLRQQLGAIQRSSEGLNWTLIWQLFEERQRTQLCEIHDLAFRLMPQNANLPWDRHEKAACVTELLNIQHETKAFTPV</sequence>
<dbReference type="VEuPathDB" id="FungiDB:PV07_12877"/>
<reference evidence="1 2" key="1">
    <citation type="submission" date="2015-01" db="EMBL/GenBank/DDBJ databases">
        <title>The Genome Sequence of Cladophialophora immunda CBS83496.</title>
        <authorList>
            <consortium name="The Broad Institute Genomics Platform"/>
            <person name="Cuomo C."/>
            <person name="de Hoog S."/>
            <person name="Gorbushina A."/>
            <person name="Stielow B."/>
            <person name="Teixiera M."/>
            <person name="Abouelleil A."/>
            <person name="Chapman S.B."/>
            <person name="Priest M."/>
            <person name="Young S.K."/>
            <person name="Wortman J."/>
            <person name="Nusbaum C."/>
            <person name="Birren B."/>
        </authorList>
    </citation>
    <scope>NUCLEOTIDE SEQUENCE [LARGE SCALE GENOMIC DNA]</scope>
    <source>
        <strain evidence="1 2">CBS 83496</strain>
    </source>
</reference>
<dbReference type="HOGENOM" id="CLU_1128956_0_0_1"/>
<dbReference type="SUPFAM" id="SSF53098">
    <property type="entry name" value="Ribonuclease H-like"/>
    <property type="match status" value="1"/>
</dbReference>